<protein>
    <recommendedName>
        <fullName evidence="3">Transcription factor TFIIIC triple barrel domain-containing protein</fullName>
    </recommendedName>
</protein>
<evidence type="ECO:0000313" key="1">
    <source>
        <dbReference type="EMBL" id="KAJ9182876.1"/>
    </source>
</evidence>
<dbReference type="InterPro" id="IPR042771">
    <property type="entry name" value="GTF3C6-like"/>
</dbReference>
<reference evidence="1" key="1">
    <citation type="journal article" date="2023" name="Plant Biotechnol. J.">
        <title>Chromosome-level wild Hevea brasiliensis genome provides new tools for genomic-assisted breeding and valuable loci to elevate rubber yield.</title>
        <authorList>
            <person name="Cheng H."/>
            <person name="Song X."/>
            <person name="Hu Y."/>
            <person name="Wu T."/>
            <person name="Yang Q."/>
            <person name="An Z."/>
            <person name="Feng S."/>
            <person name="Deng Z."/>
            <person name="Wu W."/>
            <person name="Zeng X."/>
            <person name="Tu M."/>
            <person name="Wang X."/>
            <person name="Huang H."/>
        </authorList>
    </citation>
    <scope>NUCLEOTIDE SEQUENCE</scope>
    <source>
        <strain evidence="1">MT/VB/25A 57/8</strain>
    </source>
</reference>
<name>A0ABQ9MRV8_HEVBR</name>
<dbReference type="EMBL" id="JARPOI010000004">
    <property type="protein sequence ID" value="KAJ9182876.1"/>
    <property type="molecule type" value="Genomic_DNA"/>
</dbReference>
<sequence length="78" mass="8553">MEADLMHNVHSQAEEEYVLLDLDAVSGQVDIPPDAPYVSFEFSEAPPVLHEETGPSEATLFSGKYIIDPNQAPSKQPL</sequence>
<dbReference type="PANTHER" id="PTHR21860">
    <property type="entry name" value="TRANSCRIPTION INITIATION FACTOR IIIC TFIIIC , POLYPEPTIDE 6-RELATED"/>
    <property type="match status" value="1"/>
</dbReference>
<dbReference type="Proteomes" id="UP001174677">
    <property type="component" value="Chromosome 4"/>
</dbReference>
<proteinExistence type="predicted"/>
<gene>
    <name evidence="1" type="ORF">P3X46_006821</name>
</gene>
<comment type="caution">
    <text evidence="1">The sequence shown here is derived from an EMBL/GenBank/DDBJ whole genome shotgun (WGS) entry which is preliminary data.</text>
</comment>
<evidence type="ECO:0000313" key="2">
    <source>
        <dbReference type="Proteomes" id="UP001174677"/>
    </source>
</evidence>
<organism evidence="1 2">
    <name type="scientific">Hevea brasiliensis</name>
    <name type="common">Para rubber tree</name>
    <name type="synonym">Siphonia brasiliensis</name>
    <dbReference type="NCBI Taxonomy" id="3981"/>
    <lineage>
        <taxon>Eukaryota</taxon>
        <taxon>Viridiplantae</taxon>
        <taxon>Streptophyta</taxon>
        <taxon>Embryophyta</taxon>
        <taxon>Tracheophyta</taxon>
        <taxon>Spermatophyta</taxon>
        <taxon>Magnoliopsida</taxon>
        <taxon>eudicotyledons</taxon>
        <taxon>Gunneridae</taxon>
        <taxon>Pentapetalae</taxon>
        <taxon>rosids</taxon>
        <taxon>fabids</taxon>
        <taxon>Malpighiales</taxon>
        <taxon>Euphorbiaceae</taxon>
        <taxon>Crotonoideae</taxon>
        <taxon>Micrandreae</taxon>
        <taxon>Hevea</taxon>
    </lineage>
</organism>
<keyword evidence="2" id="KW-1185">Reference proteome</keyword>
<dbReference type="PANTHER" id="PTHR21860:SF2">
    <property type="entry name" value="GENERAL TRANSCRIPTION FACTOR 3C POLYPEPTIDE 6"/>
    <property type="match status" value="1"/>
</dbReference>
<evidence type="ECO:0008006" key="3">
    <source>
        <dbReference type="Google" id="ProtNLM"/>
    </source>
</evidence>
<accession>A0ABQ9MRV8</accession>